<dbReference type="Proteomes" id="UP001629249">
    <property type="component" value="Unassembled WGS sequence"/>
</dbReference>
<sequence>MQTHDYRATGALLLERVTPVIEALFGAFALNALPSDNGVASIARIAKHCDPQWKHIYDYLVRLAARLDVPFRDDGMHSMTSILRTLAAHFQVRHDDEWRQRIEHGVFEGPANLDVLFFLASRFNDGHNLLALTLEASWHDEQQKLFQCGGAGFFISQELRLSGASTDILHFGANLRKALLRGNVEECALLVAFETADLLAGISDQGLRKQVRLRVAEKLLSATSC</sequence>
<proteinExistence type="predicted"/>
<gene>
    <name evidence="1" type="ORF">PQR66_09375</name>
</gene>
<dbReference type="EMBL" id="JAQQFN010000005">
    <property type="protein sequence ID" value="MFL9883235.1"/>
    <property type="molecule type" value="Genomic_DNA"/>
</dbReference>
<name>A0ABW8ZKS9_9BURK</name>
<dbReference type="RefSeq" id="WP_408326207.1">
    <property type="nucleotide sequence ID" value="NZ_JAQQFH010000002.1"/>
</dbReference>
<protein>
    <submittedName>
        <fullName evidence="1">Uncharacterized protein</fullName>
    </submittedName>
</protein>
<organism evidence="1 2">
    <name type="scientific">Paraburkholderia agricolaris</name>
    <dbReference type="NCBI Taxonomy" id="2152888"/>
    <lineage>
        <taxon>Bacteria</taxon>
        <taxon>Pseudomonadati</taxon>
        <taxon>Pseudomonadota</taxon>
        <taxon>Betaproteobacteria</taxon>
        <taxon>Burkholderiales</taxon>
        <taxon>Burkholderiaceae</taxon>
        <taxon>Paraburkholderia</taxon>
    </lineage>
</organism>
<accession>A0ABW8ZKS9</accession>
<keyword evidence="2" id="KW-1185">Reference proteome</keyword>
<comment type="caution">
    <text evidence="1">The sequence shown here is derived from an EMBL/GenBank/DDBJ whole genome shotgun (WGS) entry which is preliminary data.</text>
</comment>
<evidence type="ECO:0000313" key="2">
    <source>
        <dbReference type="Proteomes" id="UP001629249"/>
    </source>
</evidence>
<evidence type="ECO:0000313" key="1">
    <source>
        <dbReference type="EMBL" id="MFL9883235.1"/>
    </source>
</evidence>
<reference evidence="1 2" key="1">
    <citation type="journal article" date="2024" name="Chem. Sci.">
        <title>Discovery of megapolipeptins by genome mining of a Burkholderiales bacteria collection.</title>
        <authorList>
            <person name="Paulo B.S."/>
            <person name="Recchia M.J.J."/>
            <person name="Lee S."/>
            <person name="Fergusson C.H."/>
            <person name="Romanowski S.B."/>
            <person name="Hernandez A."/>
            <person name="Krull N."/>
            <person name="Liu D.Y."/>
            <person name="Cavanagh H."/>
            <person name="Bos A."/>
            <person name="Gray C.A."/>
            <person name="Murphy B.T."/>
            <person name="Linington R.G."/>
            <person name="Eustaquio A.S."/>
        </authorList>
    </citation>
    <scope>NUCLEOTIDE SEQUENCE [LARGE SCALE GENOMIC DNA]</scope>
    <source>
        <strain evidence="1 2">RL16-012-BIC-B</strain>
    </source>
</reference>